<keyword evidence="2" id="KW-0677">Repeat</keyword>
<reference evidence="8" key="1">
    <citation type="journal article" date="2014" name="Proc. Natl. Acad. Sci. U.S.A.">
        <title>Extensive sampling of basidiomycete genomes demonstrates inadequacy of the white-rot/brown-rot paradigm for wood decay fungi.</title>
        <authorList>
            <person name="Riley R."/>
            <person name="Salamov A.A."/>
            <person name="Brown D.W."/>
            <person name="Nagy L.G."/>
            <person name="Floudas D."/>
            <person name="Held B.W."/>
            <person name="Levasseur A."/>
            <person name="Lombard V."/>
            <person name="Morin E."/>
            <person name="Otillar R."/>
            <person name="Lindquist E.A."/>
            <person name="Sun H."/>
            <person name="LaButti K.M."/>
            <person name="Schmutz J."/>
            <person name="Jabbour D."/>
            <person name="Luo H."/>
            <person name="Baker S.E."/>
            <person name="Pisabarro A.G."/>
            <person name="Walton J.D."/>
            <person name="Blanchette R.A."/>
            <person name="Henrissat B."/>
            <person name="Martin F."/>
            <person name="Cullen D."/>
            <person name="Hibbett D.S."/>
            <person name="Grigoriev I.V."/>
        </authorList>
    </citation>
    <scope>NUCLEOTIDE SEQUENCE [LARGE SCALE GENOMIC DNA]</scope>
    <source>
        <strain evidence="8">FD-172 SS1</strain>
    </source>
</reference>
<dbReference type="AlphaFoldDB" id="A0A067MCH2"/>
<feature type="repeat" description="PPR" evidence="5">
    <location>
        <begin position="471"/>
        <end position="505"/>
    </location>
</feature>
<keyword evidence="8" id="KW-1185">Reference proteome</keyword>
<dbReference type="NCBIfam" id="TIGR00756">
    <property type="entry name" value="PPR"/>
    <property type="match status" value="2"/>
</dbReference>
<dbReference type="InterPro" id="IPR011990">
    <property type="entry name" value="TPR-like_helical_dom_sf"/>
</dbReference>
<dbReference type="OrthoDB" id="185373at2759"/>
<evidence type="ECO:0000256" key="3">
    <source>
        <dbReference type="ARBA" id="ARBA00044493"/>
    </source>
</evidence>
<feature type="region of interest" description="Disordered" evidence="6">
    <location>
        <begin position="314"/>
        <end position="337"/>
    </location>
</feature>
<evidence type="ECO:0000256" key="4">
    <source>
        <dbReference type="ARBA" id="ARBA00044511"/>
    </source>
</evidence>
<feature type="repeat" description="PPR" evidence="5">
    <location>
        <begin position="506"/>
        <end position="540"/>
    </location>
</feature>
<comment type="similarity">
    <text evidence="1">Belongs to the CCM1 family.</text>
</comment>
<evidence type="ECO:0000256" key="2">
    <source>
        <dbReference type="ARBA" id="ARBA00022737"/>
    </source>
</evidence>
<dbReference type="PANTHER" id="PTHR47447:SF17">
    <property type="entry name" value="OS12G0638900 PROTEIN"/>
    <property type="match status" value="1"/>
</dbReference>
<feature type="compositionally biased region" description="Basic and acidic residues" evidence="6">
    <location>
        <begin position="320"/>
        <end position="333"/>
    </location>
</feature>
<dbReference type="Proteomes" id="UP000027195">
    <property type="component" value="Unassembled WGS sequence"/>
</dbReference>
<dbReference type="Pfam" id="PF13041">
    <property type="entry name" value="PPR_2"/>
    <property type="match status" value="2"/>
</dbReference>
<dbReference type="InParanoid" id="A0A067MCH2"/>
<evidence type="ECO:0000313" key="8">
    <source>
        <dbReference type="Proteomes" id="UP000027195"/>
    </source>
</evidence>
<feature type="region of interest" description="Disordered" evidence="6">
    <location>
        <begin position="205"/>
        <end position="261"/>
    </location>
</feature>
<comment type="function">
    <text evidence="3">Regulates mitochondrial small subunit maturation by controlling 15S rRNA 5'-end processing. Localizes to the 5' precursor of the 15S rRNA in a position that is subsequently occupied by mS47 in the mature yeast mtSSU. Uses structure and sequence-specific RNA recognition, binding to a single-stranded region of the precursor and specifically recognizing bases -6 to -1. The exchange of Ccm1 for mS47 is coupled to the irreversible removal of precursor rRNA that is accompanied by conformational changes of the mitoribosomal proteins uS5m and mS26. These conformational changes signal completion of 5'-end rRNA processing through protection of the mature 5'-end of the 15S rRNA and stabilization of mS47. The removal of the 5' precursor together with the dissociation of Ccm1 may be catalyzed by the 5'-3' exoribonuclease Pet127. Involved in the specific removal of group I introns in mitochondrial encoded transcripts.</text>
</comment>
<feature type="repeat" description="PPR" evidence="5">
    <location>
        <begin position="436"/>
        <end position="470"/>
    </location>
</feature>
<dbReference type="PROSITE" id="PS51375">
    <property type="entry name" value="PPR"/>
    <property type="match status" value="8"/>
</dbReference>
<feature type="compositionally biased region" description="Low complexity" evidence="6">
    <location>
        <begin position="48"/>
        <end position="65"/>
    </location>
</feature>
<name>A0A067MCH2_BOTB1</name>
<evidence type="ECO:0000256" key="5">
    <source>
        <dbReference type="PROSITE-ProRule" id="PRU00708"/>
    </source>
</evidence>
<feature type="repeat" description="PPR" evidence="5">
    <location>
        <begin position="620"/>
        <end position="654"/>
    </location>
</feature>
<dbReference type="Gene3D" id="1.25.40.10">
    <property type="entry name" value="Tetratricopeptide repeat domain"/>
    <property type="match status" value="3"/>
</dbReference>
<feature type="compositionally biased region" description="Pro residues" evidence="6">
    <location>
        <begin position="234"/>
        <end position="246"/>
    </location>
</feature>
<feature type="repeat" description="PPR" evidence="5">
    <location>
        <begin position="734"/>
        <end position="770"/>
    </location>
</feature>
<proteinExistence type="inferred from homology"/>
<feature type="region of interest" description="Disordered" evidence="6">
    <location>
        <begin position="39"/>
        <end position="84"/>
    </location>
</feature>
<evidence type="ECO:0000313" key="7">
    <source>
        <dbReference type="EMBL" id="KDQ09281.1"/>
    </source>
</evidence>
<evidence type="ECO:0008006" key="9">
    <source>
        <dbReference type="Google" id="ProtNLM"/>
    </source>
</evidence>
<comment type="subunit">
    <text evidence="4">Binds to mitochondrial small subunit 15S rRNA.</text>
</comment>
<evidence type="ECO:0000256" key="1">
    <source>
        <dbReference type="ARBA" id="ARBA00006192"/>
    </source>
</evidence>
<feature type="repeat" description="PPR" evidence="5">
    <location>
        <begin position="655"/>
        <end position="692"/>
    </location>
</feature>
<dbReference type="EMBL" id="KL198080">
    <property type="protein sequence ID" value="KDQ09281.1"/>
    <property type="molecule type" value="Genomic_DNA"/>
</dbReference>
<protein>
    <recommendedName>
        <fullName evidence="9">Pentacotripeptide-repeat region of PRORP domain-containing protein</fullName>
    </recommendedName>
</protein>
<feature type="repeat" description="PPR" evidence="5">
    <location>
        <begin position="585"/>
        <end position="619"/>
    </location>
</feature>
<feature type="compositionally biased region" description="Low complexity" evidence="6">
    <location>
        <begin position="205"/>
        <end position="222"/>
    </location>
</feature>
<organism evidence="7 8">
    <name type="scientific">Botryobasidium botryosum (strain FD-172 SS1)</name>
    <dbReference type="NCBI Taxonomy" id="930990"/>
    <lineage>
        <taxon>Eukaryota</taxon>
        <taxon>Fungi</taxon>
        <taxon>Dikarya</taxon>
        <taxon>Basidiomycota</taxon>
        <taxon>Agaricomycotina</taxon>
        <taxon>Agaricomycetes</taxon>
        <taxon>Cantharellales</taxon>
        <taxon>Botryobasidiaceae</taxon>
        <taxon>Botryobasidium</taxon>
    </lineage>
</organism>
<dbReference type="Pfam" id="PF13812">
    <property type="entry name" value="PPR_3"/>
    <property type="match status" value="1"/>
</dbReference>
<evidence type="ECO:0000256" key="6">
    <source>
        <dbReference type="SAM" id="MobiDB-lite"/>
    </source>
</evidence>
<accession>A0A067MCH2</accession>
<sequence>MILARRRVLQSRVGLLEFLAPRLTLDRHYLPRRLLTTASSPSLDSESSHNASTANSTTGSIGTTTAPLSTAPPEPHPLGTPAKISLNKARRINDALMGIRTGIASFALDVVWTHYAQLKKDGELKCLTQRDVFDISRVVGSTVSRKPEAALEGAKMVELALFAAVRDATGGLKECMGAALRSGDLDGAIDMFTGFRDGVLALAPSGRSQSQSQAQAQSTAEAGTEEDMDATPLEPTPTPPPAPTPTPTNRKRKLQGGSTGKAEVARRELLCLAIVAHTMKNDLLSAITTALTTDIQFDAALVSKTMYAALRSKPKFKPRSKSEPKAGEKKSDSDEIEQDPAWFASQRITHFVHCINTARLVSQPVGLCQNLSGMFNIRNVDEPWRIYSFLVSQCAVEGPWAWLAPISPSTPSTNSTTGTTWLHAESQAQARPYAISEYIWSTFLSGFTRCHRTDLAQRVWQDMERLSLRPGPVLWNALLDGYGKKGSVDEALDVWRQMDAAHIPRDTASYTSMISALFQAHRADDALELFRELREKAAASGKGLECGTYTFNSVIHGLLICARVAQAQELFAIMRAPDAGGPRPDIITYNTFLRHYARKGDMAAFAALMRAIIPDGLKPDVVTFTTILDALLRTGKPGATGTLLGIMKAMGVEPSVVTYTAIIDGILREKGEVHVRAALEMVGRMEAAGVRPNEVTYTALLAGVKRDETLGAELAEEFTQGILRRMRERGIEANRVTYNVMIKACLEQAQGGWEDAMGWRRQMVQKGIRGNSDTWYMLIKGASDRRLGDECARLLAEMRRDGFVPEGALARLVERVQSRIS</sequence>
<dbReference type="InterPro" id="IPR002885">
    <property type="entry name" value="PPR_rpt"/>
</dbReference>
<gene>
    <name evidence="7" type="ORF">BOTBODRAFT_37191</name>
</gene>
<dbReference type="STRING" id="930990.A0A067MCH2"/>
<feature type="repeat" description="PPR" evidence="5">
    <location>
        <begin position="771"/>
        <end position="805"/>
    </location>
</feature>
<dbReference type="PANTHER" id="PTHR47447">
    <property type="entry name" value="OS03G0856100 PROTEIN"/>
    <property type="match status" value="1"/>
</dbReference>
<dbReference type="HOGENOM" id="CLU_345516_0_0_1"/>
<dbReference type="Pfam" id="PF01535">
    <property type="entry name" value="PPR"/>
    <property type="match status" value="2"/>
</dbReference>